<reference evidence="2" key="1">
    <citation type="submission" date="2020-05" db="EMBL/GenBank/DDBJ databases">
        <authorList>
            <person name="Chiriac C."/>
            <person name="Salcher M."/>
            <person name="Ghai R."/>
            <person name="Kavagutti S V."/>
        </authorList>
    </citation>
    <scope>NUCLEOTIDE SEQUENCE</scope>
</reference>
<protein>
    <submittedName>
        <fullName evidence="2">Uncharacterized protein</fullName>
    </submittedName>
</protein>
<evidence type="ECO:0000256" key="1">
    <source>
        <dbReference type="SAM" id="MobiDB-lite"/>
    </source>
</evidence>
<organism evidence="2">
    <name type="scientific">uncultured Caudovirales phage</name>
    <dbReference type="NCBI Taxonomy" id="2100421"/>
    <lineage>
        <taxon>Viruses</taxon>
        <taxon>Duplodnaviria</taxon>
        <taxon>Heunggongvirae</taxon>
        <taxon>Uroviricota</taxon>
        <taxon>Caudoviricetes</taxon>
        <taxon>Peduoviridae</taxon>
        <taxon>Maltschvirus</taxon>
        <taxon>Maltschvirus maltsch</taxon>
    </lineage>
</organism>
<proteinExistence type="predicted"/>
<gene>
    <name evidence="2" type="ORF">UFOVP187_47</name>
</gene>
<accession>A0A6J7WJA7</accession>
<dbReference type="PRINTS" id="PR01217">
    <property type="entry name" value="PRICHEXTENSN"/>
</dbReference>
<dbReference type="PANTHER" id="PTHR48148:SF2">
    <property type="entry name" value="PA14 DOMAIN-CONTAINING PROTEIN"/>
    <property type="match status" value="1"/>
</dbReference>
<feature type="region of interest" description="Disordered" evidence="1">
    <location>
        <begin position="282"/>
        <end position="311"/>
    </location>
</feature>
<evidence type="ECO:0000313" key="2">
    <source>
        <dbReference type="EMBL" id="CAB5212733.1"/>
    </source>
</evidence>
<dbReference type="PANTHER" id="PTHR48148">
    <property type="entry name" value="KERATINOCYTE PROLINE-RICH PROTEIN"/>
    <property type="match status" value="1"/>
</dbReference>
<feature type="compositionally biased region" description="Low complexity" evidence="1">
    <location>
        <begin position="288"/>
        <end position="310"/>
    </location>
</feature>
<dbReference type="EMBL" id="LR798237">
    <property type="protein sequence ID" value="CAB5212733.1"/>
    <property type="molecule type" value="Genomic_DNA"/>
</dbReference>
<sequence length="566" mass="59921">MSKKYISQINNDNFVYPNNKLAEYDVDIIHNLQENTVTGQLYGVDIIYSGGNINIHLEFTMSLNGAEPFISPTNGYLNYMSLHLMTPDKQYYKPWICVDVQQDSDVNATSWSVSNYRLTVTPEMVGLTSFVSGIYYLELRLLGKRCVYPINTYEYVGVSTPTPTPTPGGTTPTPTPTPPNPCYCYPIYVTGSTATIQYNDCYGVFQTKGYVGTQLDHLCIEYVDGVVQYFLADGIDTSYLTGPGEGNCRTGYVCGSGGVTPTPTPTTTPIPPTFTPFPTFTPTPTPTSTPTSTPTKTPTPTPTITSTPTSTPIPPTYTYMVDCTGTLIGYLLGNYGAGTQISVSGVCYVATTTTTSPTGTQILGTQTVGSCCPTPTPTPTPIPVGIGIYSGATFGTSTAACLDSNYPNGTVYIPNGTTLVNGDYLYTNPGLTSLYNGNSLYYRLYFGGTWYAATISSGGLVSNLTNCGTIPTPTPTPTPTSTPIPPSLVELTISKGTTGSSGTACNGTGTLYTVYNTTGALIDGGTVYSDALGTNPFAGGNLYYGDGSNYGRINNSGTYTDAGTCL</sequence>
<name>A0A6J7WJA7_9CAUD</name>